<protein>
    <submittedName>
        <fullName evidence="2">Inherit from bactNOG: SnoaL-like polyketide cyclase</fullName>
    </submittedName>
</protein>
<feature type="domain" description="SnoaL-like" evidence="1">
    <location>
        <begin position="140"/>
        <end position="234"/>
    </location>
</feature>
<dbReference type="InterPro" id="IPR037401">
    <property type="entry name" value="SnoaL-like"/>
</dbReference>
<evidence type="ECO:0000259" key="1">
    <source>
        <dbReference type="Pfam" id="PF12680"/>
    </source>
</evidence>
<proteinExistence type="predicted"/>
<dbReference type="AlphaFoldDB" id="A0A9N8H7H6"/>
<gene>
    <name evidence="2" type="ORF">SEMRO_204_G086020.1</name>
</gene>
<organism evidence="2 3">
    <name type="scientific">Seminavis robusta</name>
    <dbReference type="NCBI Taxonomy" id="568900"/>
    <lineage>
        <taxon>Eukaryota</taxon>
        <taxon>Sar</taxon>
        <taxon>Stramenopiles</taxon>
        <taxon>Ochrophyta</taxon>
        <taxon>Bacillariophyta</taxon>
        <taxon>Bacillariophyceae</taxon>
        <taxon>Bacillariophycidae</taxon>
        <taxon>Naviculales</taxon>
        <taxon>Naviculaceae</taxon>
        <taxon>Seminavis</taxon>
    </lineage>
</organism>
<comment type="caution">
    <text evidence="2">The sequence shown here is derived from an EMBL/GenBank/DDBJ whole genome shotgun (WGS) entry which is preliminary data.</text>
</comment>
<evidence type="ECO:0000313" key="2">
    <source>
        <dbReference type="EMBL" id="CAB9504668.1"/>
    </source>
</evidence>
<dbReference type="SUPFAM" id="SSF54427">
    <property type="entry name" value="NTF2-like"/>
    <property type="match status" value="2"/>
</dbReference>
<sequence>MSTSTTNRKDLVRKLLKGIETGDPESAAVVNEEKYIQHNPQTREGGEGLAQLFKRISKSNPKVNLVRAFQDGDFVFGHTEYDFSTRRIGFEVFRFEGNQAVEHWDNIQPRQPKNELGLEMVDGPKQACDLDKTEANRKFVRDFAQIVFVDGNLDKIGDFVSSDSFTQYSPYIPAVGGSEGITQWLDGGKVKYTRIHRVLTEGSFCLVVSEGTLNDVHTSFYDLYRVSEGKITEHWDTIESVPPKSEWKNNNGKF</sequence>
<evidence type="ECO:0000313" key="3">
    <source>
        <dbReference type="Proteomes" id="UP001153069"/>
    </source>
</evidence>
<dbReference type="Gene3D" id="3.10.450.50">
    <property type="match status" value="2"/>
</dbReference>
<dbReference type="OrthoDB" id="197150at2759"/>
<dbReference type="InterPro" id="IPR032710">
    <property type="entry name" value="NTF2-like_dom_sf"/>
</dbReference>
<name>A0A9N8H7H6_9STRA</name>
<accession>A0A9N8H7H6</accession>
<dbReference type="Proteomes" id="UP001153069">
    <property type="component" value="Unassembled WGS sequence"/>
</dbReference>
<keyword evidence="3" id="KW-1185">Reference proteome</keyword>
<dbReference type="EMBL" id="CAICTM010000203">
    <property type="protein sequence ID" value="CAB9504668.1"/>
    <property type="molecule type" value="Genomic_DNA"/>
</dbReference>
<dbReference type="Pfam" id="PF12680">
    <property type="entry name" value="SnoaL_2"/>
    <property type="match status" value="1"/>
</dbReference>
<reference evidence="2" key="1">
    <citation type="submission" date="2020-06" db="EMBL/GenBank/DDBJ databases">
        <authorList>
            <consortium name="Plant Systems Biology data submission"/>
        </authorList>
    </citation>
    <scope>NUCLEOTIDE SEQUENCE</scope>
    <source>
        <strain evidence="2">D6</strain>
    </source>
</reference>